<name>A0A6J4N1U2_9ACTN</name>
<protein>
    <submittedName>
        <fullName evidence="2">Uncharacterized protein</fullName>
    </submittedName>
</protein>
<feature type="compositionally biased region" description="Basic residues" evidence="1">
    <location>
        <begin position="268"/>
        <end position="290"/>
    </location>
</feature>
<dbReference type="AlphaFoldDB" id="A0A6J4N1U2"/>
<organism evidence="2">
    <name type="scientific">uncultured Nocardioides sp</name>
    <dbReference type="NCBI Taxonomy" id="198441"/>
    <lineage>
        <taxon>Bacteria</taxon>
        <taxon>Bacillati</taxon>
        <taxon>Actinomycetota</taxon>
        <taxon>Actinomycetes</taxon>
        <taxon>Propionibacteriales</taxon>
        <taxon>Nocardioidaceae</taxon>
        <taxon>Nocardioides</taxon>
        <taxon>environmental samples</taxon>
    </lineage>
</organism>
<feature type="compositionally biased region" description="Basic residues" evidence="1">
    <location>
        <begin position="78"/>
        <end position="105"/>
    </location>
</feature>
<feature type="compositionally biased region" description="Basic and acidic residues" evidence="1">
    <location>
        <begin position="247"/>
        <end position="267"/>
    </location>
</feature>
<evidence type="ECO:0000256" key="1">
    <source>
        <dbReference type="SAM" id="MobiDB-lite"/>
    </source>
</evidence>
<feature type="region of interest" description="Disordered" evidence="1">
    <location>
        <begin position="1"/>
        <end position="321"/>
    </location>
</feature>
<feature type="compositionally biased region" description="Basic residues" evidence="1">
    <location>
        <begin position="306"/>
        <end position="321"/>
    </location>
</feature>
<accession>A0A6J4N1U2</accession>
<feature type="compositionally biased region" description="Basic residues" evidence="1">
    <location>
        <begin position="190"/>
        <end position="209"/>
    </location>
</feature>
<feature type="non-terminal residue" evidence="2">
    <location>
        <position position="1"/>
    </location>
</feature>
<feature type="compositionally biased region" description="Basic and acidic residues" evidence="1">
    <location>
        <begin position="52"/>
        <end position="62"/>
    </location>
</feature>
<feature type="compositionally biased region" description="Basic residues" evidence="1">
    <location>
        <begin position="220"/>
        <end position="246"/>
    </location>
</feature>
<evidence type="ECO:0000313" key="2">
    <source>
        <dbReference type="EMBL" id="CAA9375032.1"/>
    </source>
</evidence>
<reference evidence="2" key="1">
    <citation type="submission" date="2020-02" db="EMBL/GenBank/DDBJ databases">
        <authorList>
            <person name="Meier V. D."/>
        </authorList>
    </citation>
    <scope>NUCLEOTIDE SEQUENCE</scope>
    <source>
        <strain evidence="2">AVDCRST_MAG32</strain>
    </source>
</reference>
<sequence>RTPAPYLAARRGRPSAGAGQAASYGLLPGARGPHRGVGGLVGHGHHLGRRGPVCDDAPRDLTRFPVGRQTRRRTGEGRRRRAGRRPGARRPDRRRRPPRRARRGGARRDALLRLHPCRLSRVALVGDDDPRQARQGRHGQRGGPAAGCRRDRGPAVGALQGAHPARRPVARRPAAGRGRGRPPGPDLSRGRRPARARGRRPGAARRGRPRPGTGADAQPRGHRHGRRAVVRRPRRPRVAARQGRPRPVHDVRVPRADERVARGDVRRVRQRQRQRRRPRGLLRPRVRRALRGQAGPAQPAGPGARARPRHPRARGRARAVL</sequence>
<gene>
    <name evidence="2" type="ORF">AVDCRST_MAG32-1103</name>
</gene>
<feature type="compositionally biased region" description="Low complexity" evidence="1">
    <location>
        <begin position="291"/>
        <end position="305"/>
    </location>
</feature>
<dbReference type="EMBL" id="CADCUM010000051">
    <property type="protein sequence ID" value="CAA9375032.1"/>
    <property type="molecule type" value="Genomic_DNA"/>
</dbReference>
<feature type="non-terminal residue" evidence="2">
    <location>
        <position position="321"/>
    </location>
</feature>
<proteinExistence type="predicted"/>